<organism evidence="2 3">
    <name type="scientific">Carya illinoinensis</name>
    <name type="common">Pecan</name>
    <dbReference type="NCBI Taxonomy" id="32201"/>
    <lineage>
        <taxon>Eukaryota</taxon>
        <taxon>Viridiplantae</taxon>
        <taxon>Streptophyta</taxon>
        <taxon>Embryophyta</taxon>
        <taxon>Tracheophyta</taxon>
        <taxon>Spermatophyta</taxon>
        <taxon>Magnoliopsida</taxon>
        <taxon>eudicotyledons</taxon>
        <taxon>Gunneridae</taxon>
        <taxon>Pentapetalae</taxon>
        <taxon>rosids</taxon>
        <taxon>fabids</taxon>
        <taxon>Fagales</taxon>
        <taxon>Juglandaceae</taxon>
        <taxon>Carya</taxon>
    </lineage>
</organism>
<dbReference type="PANTHER" id="PTHR46932:SF12">
    <property type="entry name" value="HEAVY METAL-ASSOCIATED ISOPRENYLATED PLANT PROTEIN 47"/>
    <property type="match status" value="1"/>
</dbReference>
<accession>A0A922DSH3</accession>
<evidence type="ECO:0000259" key="1">
    <source>
        <dbReference type="PROSITE" id="PS50846"/>
    </source>
</evidence>
<dbReference type="GO" id="GO:0046872">
    <property type="term" value="F:metal ion binding"/>
    <property type="evidence" value="ECO:0007669"/>
    <property type="project" value="InterPro"/>
</dbReference>
<reference evidence="2" key="1">
    <citation type="submission" date="2021-01" db="EMBL/GenBank/DDBJ databases">
        <authorList>
            <person name="Lovell J.T."/>
            <person name="Bentley N."/>
            <person name="Bhattarai G."/>
            <person name="Jenkins J.W."/>
            <person name="Sreedasyam A."/>
            <person name="Alarcon Y."/>
            <person name="Bock C."/>
            <person name="Boston L."/>
            <person name="Carlson J."/>
            <person name="Cervantes K."/>
            <person name="Clermont K."/>
            <person name="Krom N."/>
            <person name="Kubenka K."/>
            <person name="Mamidi S."/>
            <person name="Mattison C."/>
            <person name="Monteros M."/>
            <person name="Pisani C."/>
            <person name="Plott C."/>
            <person name="Rajasekar S."/>
            <person name="Rhein H.S."/>
            <person name="Rohla C."/>
            <person name="Song M."/>
            <person name="Hilaire R.S."/>
            <person name="Shu S."/>
            <person name="Wells L."/>
            <person name="Wang X."/>
            <person name="Webber J."/>
            <person name="Heerema R.J."/>
            <person name="Klein P."/>
            <person name="Conner P."/>
            <person name="Grauke L."/>
            <person name="Grimwood J."/>
            <person name="Schmutz J."/>
            <person name="Randall J.J."/>
        </authorList>
    </citation>
    <scope>NUCLEOTIDE SEQUENCE</scope>
    <source>
        <tissue evidence="2">Leaf</tissue>
    </source>
</reference>
<comment type="caution">
    <text evidence="2">The sequence shown here is derived from an EMBL/GenBank/DDBJ whole genome shotgun (WGS) entry which is preliminary data.</text>
</comment>
<dbReference type="PANTHER" id="PTHR46932">
    <property type="entry name" value="HEAVY METAL-ASSOCIATED ISOPRENYLATED PLANT PROTEIN 47"/>
    <property type="match status" value="1"/>
</dbReference>
<evidence type="ECO:0000313" key="2">
    <source>
        <dbReference type="EMBL" id="KAG6689929.1"/>
    </source>
</evidence>
<dbReference type="InterPro" id="IPR042885">
    <property type="entry name" value="HIPP47/16"/>
</dbReference>
<dbReference type="Proteomes" id="UP000811246">
    <property type="component" value="Chromosome 11"/>
</dbReference>
<protein>
    <recommendedName>
        <fullName evidence="1">HMA domain-containing protein</fullName>
    </recommendedName>
</protein>
<dbReference type="InterPro" id="IPR006121">
    <property type="entry name" value="HMA_dom"/>
</dbReference>
<evidence type="ECO:0000313" key="3">
    <source>
        <dbReference type="Proteomes" id="UP000811246"/>
    </source>
</evidence>
<name>A0A922DSH3_CARIL</name>
<sequence>MHINMTRRVFYICSNGVQQKIVIEVLPCDKCRSKALALAAATDGVTSVTLDGQKKDQVVVVGDGIDAACLTKSLRKKVGCASLLTVEKVKETPEKKKEEEKKDPPPCAWTVPLCYHPQPEYYKVVYDPSPPSVCPLM</sequence>
<dbReference type="EMBL" id="CM031835">
    <property type="protein sequence ID" value="KAG6689929.1"/>
    <property type="molecule type" value="Genomic_DNA"/>
</dbReference>
<dbReference type="AlphaFoldDB" id="A0A922DSH3"/>
<dbReference type="PROSITE" id="PS50846">
    <property type="entry name" value="HMA_2"/>
    <property type="match status" value="1"/>
</dbReference>
<gene>
    <name evidence="2" type="ORF">I3842_11G197700</name>
</gene>
<feature type="domain" description="HMA" evidence="1">
    <location>
        <begin position="17"/>
        <end position="86"/>
    </location>
</feature>
<proteinExistence type="predicted"/>